<evidence type="ECO:0000313" key="2">
    <source>
        <dbReference type="Proteomes" id="UP000695022"/>
    </source>
</evidence>
<keyword evidence="1" id="KW-0175">Coiled coil</keyword>
<name>A0ABM1ENH5_PRICU</name>
<dbReference type="PROSITE" id="PS50096">
    <property type="entry name" value="IQ"/>
    <property type="match status" value="3"/>
</dbReference>
<keyword evidence="2" id="KW-1185">Reference proteome</keyword>
<gene>
    <name evidence="3" type="primary">LOC106814005</name>
</gene>
<evidence type="ECO:0000313" key="3">
    <source>
        <dbReference type="RefSeq" id="XP_014673746.1"/>
    </source>
</evidence>
<dbReference type="RefSeq" id="XP_014673746.1">
    <property type="nucleotide sequence ID" value="XM_014818260.1"/>
</dbReference>
<dbReference type="Proteomes" id="UP000695022">
    <property type="component" value="Unplaced"/>
</dbReference>
<dbReference type="Gene3D" id="1.20.5.190">
    <property type="match status" value="1"/>
</dbReference>
<protein>
    <submittedName>
        <fullName evidence="3">Spermatogenesis-associated protein 17-like</fullName>
    </submittedName>
</protein>
<organism evidence="2 3">
    <name type="scientific">Priapulus caudatus</name>
    <name type="common">Priapulid worm</name>
    <dbReference type="NCBI Taxonomy" id="37621"/>
    <lineage>
        <taxon>Eukaryota</taxon>
        <taxon>Metazoa</taxon>
        <taxon>Ecdysozoa</taxon>
        <taxon>Scalidophora</taxon>
        <taxon>Priapulida</taxon>
        <taxon>Priapulimorpha</taxon>
        <taxon>Priapulimorphida</taxon>
        <taxon>Priapulidae</taxon>
        <taxon>Priapulus</taxon>
    </lineage>
</organism>
<dbReference type="Pfam" id="PF00612">
    <property type="entry name" value="IQ"/>
    <property type="match status" value="3"/>
</dbReference>
<dbReference type="GeneID" id="106814005"/>
<sequence length="356" mass="42303">MATYIQLLSRCDEIIAAIYTRSNEAQIQREKEYRAAVKVQSWFRGLRVRAYLRYLNDSAVHIQKIWRGYVGRKMYRQHLAHLVANMKQEYYNSMAFKIQKIWRGYYTRKYIFNFYQRRKYLDNLQIKNEVIRNYLEEYHQQKQVEETMARESELRASLQKEAEQNHHLVSTAVKPGIYGLPSQPRLKAIEERLLSAKRRLAKTQMEGKQRRAQTQEQTPYRDICKQRQPLPPVGQKIQGPFKPPAQVYQQRYKTLQPTLRLATSFTSEEETRAADRQRDWTQRVNDNIFLPFSHTDYKYEPLLHSKSKYGSLPYGTKYFRELDESKQLFQTVVPPIPIFEKLGKTYSDSCAAAESS</sequence>
<evidence type="ECO:0000256" key="1">
    <source>
        <dbReference type="SAM" id="Coils"/>
    </source>
</evidence>
<dbReference type="InterPro" id="IPR000048">
    <property type="entry name" value="IQ_motif_EF-hand-BS"/>
</dbReference>
<reference evidence="3" key="1">
    <citation type="submission" date="2025-08" db="UniProtKB">
        <authorList>
            <consortium name="RefSeq"/>
        </authorList>
    </citation>
    <scope>IDENTIFICATION</scope>
</reference>
<dbReference type="InterPro" id="IPR027417">
    <property type="entry name" value="P-loop_NTPase"/>
</dbReference>
<proteinExistence type="predicted"/>
<accession>A0ABM1ENH5</accession>
<dbReference type="SUPFAM" id="SSF52540">
    <property type="entry name" value="P-loop containing nucleoside triphosphate hydrolases"/>
    <property type="match status" value="1"/>
</dbReference>
<feature type="coiled-coil region" evidence="1">
    <location>
        <begin position="121"/>
        <end position="161"/>
    </location>
</feature>
<dbReference type="SMART" id="SM00015">
    <property type="entry name" value="IQ"/>
    <property type="match status" value="3"/>
</dbReference>